<accession>A0A511BAF9</accession>
<gene>
    <name evidence="3" type="ORF">GKA01_25850</name>
</gene>
<name>A0A511BAF9_9PROT</name>
<dbReference type="PANTHER" id="PTHR11895:SF7">
    <property type="entry name" value="GLUTAMYL-TRNA(GLN) AMIDOTRANSFERASE SUBUNIT A, MITOCHONDRIAL"/>
    <property type="match status" value="1"/>
</dbReference>
<evidence type="ECO:0000313" key="4">
    <source>
        <dbReference type="Proteomes" id="UP000321079"/>
    </source>
</evidence>
<organism evidence="3 4">
    <name type="scientific">Gluconobacter kanchanaburiensis NBRC 103587</name>
    <dbReference type="NCBI Taxonomy" id="1307948"/>
    <lineage>
        <taxon>Bacteria</taxon>
        <taxon>Pseudomonadati</taxon>
        <taxon>Pseudomonadota</taxon>
        <taxon>Alphaproteobacteria</taxon>
        <taxon>Acetobacterales</taxon>
        <taxon>Acetobacteraceae</taxon>
        <taxon>Gluconobacter</taxon>
    </lineage>
</organism>
<dbReference type="EMBL" id="BJVA01000024">
    <property type="protein sequence ID" value="GEK97388.1"/>
    <property type="molecule type" value="Genomic_DNA"/>
</dbReference>
<dbReference type="InterPro" id="IPR036928">
    <property type="entry name" value="AS_sf"/>
</dbReference>
<dbReference type="Proteomes" id="UP000321079">
    <property type="component" value="Unassembled WGS sequence"/>
</dbReference>
<feature type="domain" description="Amidase" evidence="2">
    <location>
        <begin position="27"/>
        <end position="447"/>
    </location>
</feature>
<reference evidence="3 4" key="1">
    <citation type="submission" date="2019-07" db="EMBL/GenBank/DDBJ databases">
        <title>Whole genome shotgun sequence of Gluconobacter kanchanaburiensis NBRC 103587.</title>
        <authorList>
            <person name="Hosoyama A."/>
            <person name="Uohara A."/>
            <person name="Ohji S."/>
            <person name="Ichikawa N."/>
        </authorList>
    </citation>
    <scope>NUCLEOTIDE SEQUENCE [LARGE SCALE GENOMIC DNA]</scope>
    <source>
        <strain evidence="3 4">NBRC 103587</strain>
    </source>
</reference>
<evidence type="ECO:0000313" key="3">
    <source>
        <dbReference type="EMBL" id="GEK97388.1"/>
    </source>
</evidence>
<dbReference type="RefSeq" id="WP_146863884.1">
    <property type="nucleotide sequence ID" value="NZ_BARK01000020.1"/>
</dbReference>
<evidence type="ECO:0000256" key="1">
    <source>
        <dbReference type="ARBA" id="ARBA00009199"/>
    </source>
</evidence>
<dbReference type="AlphaFoldDB" id="A0A511BAF9"/>
<keyword evidence="4" id="KW-1185">Reference proteome</keyword>
<dbReference type="PANTHER" id="PTHR11895">
    <property type="entry name" value="TRANSAMIDASE"/>
    <property type="match status" value="1"/>
</dbReference>
<dbReference type="InterPro" id="IPR023631">
    <property type="entry name" value="Amidase_dom"/>
</dbReference>
<dbReference type="Pfam" id="PF01425">
    <property type="entry name" value="Amidase"/>
    <property type="match status" value="1"/>
</dbReference>
<comment type="caution">
    <text evidence="3">The sequence shown here is derived from an EMBL/GenBank/DDBJ whole genome shotgun (WGS) entry which is preliminary data.</text>
</comment>
<dbReference type="SUPFAM" id="SSF75304">
    <property type="entry name" value="Amidase signature (AS) enzymes"/>
    <property type="match status" value="1"/>
</dbReference>
<protein>
    <submittedName>
        <fullName evidence="3">Amidase</fullName>
    </submittedName>
</protein>
<evidence type="ECO:0000259" key="2">
    <source>
        <dbReference type="Pfam" id="PF01425"/>
    </source>
</evidence>
<proteinExistence type="inferred from homology"/>
<dbReference type="GO" id="GO:0003824">
    <property type="term" value="F:catalytic activity"/>
    <property type="evidence" value="ECO:0007669"/>
    <property type="project" value="InterPro"/>
</dbReference>
<dbReference type="InterPro" id="IPR000120">
    <property type="entry name" value="Amidase"/>
</dbReference>
<sequence>MPDEEIGFMSAVELTAHYKSGSLSPVEVTAAIMRHIEVTETKINAMAEMTAERAMENARLAEAAYRAGTARRLEGVPVTIKDLQETANIPTRYGSWSRKDNVPSVDAPCVTRLHEAGTVMLGKTTVSEFGWKGISQSPLTGVTSNPWKAGYNAGASSAGAGAAAAAGYGPFHQGGDGAGSIRMPAHFCGVFGMKPTHGRIPNWPISNNDLATHMGPITRTVMDAALMLEAMSGPHSWDYTSLESAPLPYSSMLSASLKGRRIAYSPDLGHARVDPDVASAVVTAVRVFEEMGATVEEVTPDWGPKGPELARFFWPATYSAKCMLLPEWEPLMDPGLVAMLRETQGCTMQDFTLARERRFSYAVEIHKFFTQWDFLLTPAVSVTAFPATQLQPDTWPQHDWDWLSWAEFSYPFNWAGNPAASVPCGFGANNMPVGLQIVGRRFDDLGVLQACAAWEEARPWSALRPDLNCLEHVREKIA</sequence>
<dbReference type="OrthoDB" id="9811471at2"/>
<comment type="similarity">
    <text evidence="1">Belongs to the amidase family.</text>
</comment>
<dbReference type="Gene3D" id="3.90.1300.10">
    <property type="entry name" value="Amidase signature (AS) domain"/>
    <property type="match status" value="1"/>
</dbReference>